<evidence type="ECO:0000256" key="2">
    <source>
        <dbReference type="ARBA" id="ARBA00022679"/>
    </source>
</evidence>
<proteinExistence type="predicted"/>
<accession>A0A7W8MVN5</accession>
<dbReference type="Pfam" id="PF05175">
    <property type="entry name" value="MTS"/>
    <property type="match status" value="1"/>
</dbReference>
<dbReference type="RefSeq" id="WP_183255693.1">
    <property type="nucleotide sequence ID" value="NZ_JACHEP010000021.1"/>
</dbReference>
<dbReference type="CDD" id="cd02440">
    <property type="entry name" value="AdoMet_MTases"/>
    <property type="match status" value="1"/>
</dbReference>
<reference evidence="4 5" key="1">
    <citation type="submission" date="2020-08" db="EMBL/GenBank/DDBJ databases">
        <title>Genomic Encyclopedia of Type Strains, Phase IV (KMG-IV): sequencing the most valuable type-strain genomes for metagenomic binning, comparative biology and taxonomic classification.</title>
        <authorList>
            <person name="Goeker M."/>
        </authorList>
    </citation>
    <scope>NUCLEOTIDE SEQUENCE [LARGE SCALE GENOMIC DNA]</scope>
    <source>
        <strain evidence="4 5">DSM 16325</strain>
    </source>
</reference>
<dbReference type="InterPro" id="IPR007848">
    <property type="entry name" value="Small_mtfrase_dom"/>
</dbReference>
<dbReference type="SUPFAM" id="SSF53335">
    <property type="entry name" value="S-adenosyl-L-methionine-dependent methyltransferases"/>
    <property type="match status" value="1"/>
</dbReference>
<dbReference type="InterPro" id="IPR046977">
    <property type="entry name" value="RsmC/RlmG"/>
</dbReference>
<dbReference type="PANTHER" id="PTHR47816:SF4">
    <property type="entry name" value="RIBOSOMAL RNA SMALL SUBUNIT METHYLTRANSFERASE C"/>
    <property type="match status" value="1"/>
</dbReference>
<name>A0A7W8MVN5_9BACL</name>
<evidence type="ECO:0000313" key="4">
    <source>
        <dbReference type="EMBL" id="MBB5325797.1"/>
    </source>
</evidence>
<protein>
    <submittedName>
        <fullName evidence="4">16S rRNA (Guanine1207-N2)-methyltransferase</fullName>
        <ecNumber evidence="4">2.1.1.172</ecNumber>
    </submittedName>
</protein>
<organism evidence="4 5">
    <name type="scientific">Anoxybacteroides tepidamans</name>
    <dbReference type="NCBI Taxonomy" id="265948"/>
    <lineage>
        <taxon>Bacteria</taxon>
        <taxon>Bacillati</taxon>
        <taxon>Bacillota</taxon>
        <taxon>Bacilli</taxon>
        <taxon>Bacillales</taxon>
        <taxon>Anoxybacillaceae</taxon>
        <taxon>Anoxybacteroides</taxon>
    </lineage>
</organism>
<gene>
    <name evidence="4" type="ORF">HNQ34_002898</name>
</gene>
<dbReference type="PANTHER" id="PTHR47816">
    <property type="entry name" value="RIBOSOMAL RNA SMALL SUBUNIT METHYLTRANSFERASE C"/>
    <property type="match status" value="1"/>
</dbReference>
<evidence type="ECO:0000313" key="5">
    <source>
        <dbReference type="Proteomes" id="UP000520011"/>
    </source>
</evidence>
<keyword evidence="1 4" id="KW-0489">Methyltransferase</keyword>
<comment type="caution">
    <text evidence="4">The sequence shown here is derived from an EMBL/GenBank/DDBJ whole genome shotgun (WGS) entry which is preliminary data.</text>
</comment>
<dbReference type="AlphaFoldDB" id="A0A7W8MVN5"/>
<keyword evidence="5" id="KW-1185">Reference proteome</keyword>
<dbReference type="EC" id="2.1.1.172" evidence="4"/>
<evidence type="ECO:0000256" key="1">
    <source>
        <dbReference type="ARBA" id="ARBA00022603"/>
    </source>
</evidence>
<dbReference type="EMBL" id="JACHEP010000021">
    <property type="protein sequence ID" value="MBB5325797.1"/>
    <property type="molecule type" value="Genomic_DNA"/>
</dbReference>
<dbReference type="Proteomes" id="UP000520011">
    <property type="component" value="Unassembled WGS sequence"/>
</dbReference>
<dbReference type="GO" id="GO:0052914">
    <property type="term" value="F:16S rRNA (guanine(1207)-N(2))-methyltransferase activity"/>
    <property type="evidence" value="ECO:0007669"/>
    <property type="project" value="UniProtKB-EC"/>
</dbReference>
<sequence>MSEHYYSQTPSSSSNPQIWNYTLRGHEFIFTTDRGVFSKREVDFGSRLLIETFEEPAIEGNFLDVGCGYGPIGLAVAKSFPDRKIEMIDINERAIELASRNRQLNQIDNATVYQSDLFEQVENKEFAAILTNPPIRAGKKVVYSIFEQSILHLLPNGELWVVIQKKQGAPSALEKLQSLFAEVEVVTKKKGYYIIKAKKD</sequence>
<evidence type="ECO:0000259" key="3">
    <source>
        <dbReference type="Pfam" id="PF05175"/>
    </source>
</evidence>
<dbReference type="InterPro" id="IPR029063">
    <property type="entry name" value="SAM-dependent_MTases_sf"/>
</dbReference>
<dbReference type="Gene3D" id="3.40.50.150">
    <property type="entry name" value="Vaccinia Virus protein VP39"/>
    <property type="match status" value="1"/>
</dbReference>
<feature type="domain" description="Methyltransferase small" evidence="3">
    <location>
        <begin position="28"/>
        <end position="196"/>
    </location>
</feature>
<keyword evidence="2 4" id="KW-0808">Transferase</keyword>